<keyword evidence="3" id="KW-1185">Reference proteome</keyword>
<gene>
    <name evidence="2" type="ORF">SSEG_02471</name>
</gene>
<feature type="region of interest" description="Disordered" evidence="1">
    <location>
        <begin position="52"/>
        <end position="76"/>
    </location>
</feature>
<reference evidence="2" key="1">
    <citation type="submission" date="2009-10" db="EMBL/GenBank/DDBJ databases">
        <title>The genome sequence of Streptomyces sviceus strain ATCC 29083.</title>
        <authorList>
            <consortium name="The Broad Institute Genome Sequencing Platform"/>
            <consortium name="Broad Institute Microbial Sequencing Center"/>
            <person name="Fischbach M."/>
            <person name="Godfrey P."/>
            <person name="Ward D."/>
            <person name="Young S."/>
            <person name="Zeng Q."/>
            <person name="Koehrsen M."/>
            <person name="Alvarado L."/>
            <person name="Berlin A.M."/>
            <person name="Bochicchio J."/>
            <person name="Borenstein D."/>
            <person name="Chapman S.B."/>
            <person name="Chen Z."/>
            <person name="Engels R."/>
            <person name="Freedman E."/>
            <person name="Gellesch M."/>
            <person name="Goldberg J."/>
            <person name="Griggs A."/>
            <person name="Gujja S."/>
            <person name="Heilman E.R."/>
            <person name="Heiman D.I."/>
            <person name="Hepburn T.A."/>
            <person name="Howarth C."/>
            <person name="Jen D."/>
            <person name="Larson L."/>
            <person name="Lewis B."/>
            <person name="Mehta T."/>
            <person name="Park D."/>
            <person name="Pearson M."/>
            <person name="Richards J."/>
            <person name="Roberts A."/>
            <person name="Saif S."/>
            <person name="Shea T.D."/>
            <person name="Shenoy N."/>
            <person name="Sisk P."/>
            <person name="Stolte C."/>
            <person name="Sykes S.N."/>
            <person name="Thomson T."/>
            <person name="Walk T."/>
            <person name="White J."/>
            <person name="Yandava C."/>
            <person name="Straight P."/>
            <person name="Clardy J."/>
            <person name="Hung D."/>
            <person name="Kolter R."/>
            <person name="Mekalanos J."/>
            <person name="Walker S."/>
            <person name="Walsh C.T."/>
            <person name="Wieland-Brown L.C."/>
            <person name="Haas B."/>
            <person name="Nusbaum C."/>
            <person name="Birren B."/>
        </authorList>
    </citation>
    <scope>NUCLEOTIDE SEQUENCE [LARGE SCALE GENOMIC DNA]</scope>
    <source>
        <strain evidence="2">ATCC 29083</strain>
    </source>
</reference>
<dbReference type="Proteomes" id="UP000002785">
    <property type="component" value="Chromosome"/>
</dbReference>
<protein>
    <submittedName>
        <fullName evidence="2">Uncharacterized protein</fullName>
    </submittedName>
</protein>
<dbReference type="AlphaFoldDB" id="B5HST6"/>
<accession>B5HST6</accession>
<evidence type="ECO:0000256" key="1">
    <source>
        <dbReference type="SAM" id="MobiDB-lite"/>
    </source>
</evidence>
<dbReference type="HOGENOM" id="CLU_2653065_0_0_11"/>
<proteinExistence type="predicted"/>
<evidence type="ECO:0000313" key="3">
    <source>
        <dbReference type="Proteomes" id="UP000002785"/>
    </source>
</evidence>
<sequence length="76" mass="8167">MSRDIDVLVLGGAGVDTIVYVPELPLPQMELYGRQARIILAGDTRFLSLFPDAGKSSRPAAPPRPGRPYQCTLQGG</sequence>
<evidence type="ECO:0000313" key="2">
    <source>
        <dbReference type="EMBL" id="EDY55891.1"/>
    </source>
</evidence>
<organism evidence="2 3">
    <name type="scientific">Streptomyces sviceus (strain ATCC 29083 / DSM 924 / JCM 4929 / NBRC 13980 / NCIMB 11184 / NRRL 5439 / UC 5370)</name>
    <dbReference type="NCBI Taxonomy" id="463191"/>
    <lineage>
        <taxon>Bacteria</taxon>
        <taxon>Bacillati</taxon>
        <taxon>Actinomycetota</taxon>
        <taxon>Actinomycetes</taxon>
        <taxon>Kitasatosporales</taxon>
        <taxon>Streptomycetaceae</taxon>
        <taxon>Streptomyces</taxon>
    </lineage>
</organism>
<name>B5HST6_STRX2</name>
<dbReference type="EMBL" id="CM000951">
    <property type="protein sequence ID" value="EDY55891.1"/>
    <property type="molecule type" value="Genomic_DNA"/>
</dbReference>
<dbReference type="OrthoDB" id="5193742at2"/>